<dbReference type="EC" id="2.7.11.21" evidence="10"/>
<dbReference type="InterPro" id="IPR033701">
    <property type="entry name" value="POLO_box_1"/>
</dbReference>
<dbReference type="GO" id="GO:0005524">
    <property type="term" value="F:ATP binding"/>
    <property type="evidence" value="ECO:0007669"/>
    <property type="project" value="UniProtKB-UniRule"/>
</dbReference>
<dbReference type="FunFam" id="3.30.200.20:FF:000091">
    <property type="entry name" value="Serine/threonine-protein kinase PLK"/>
    <property type="match status" value="1"/>
</dbReference>
<dbReference type="GO" id="GO:0007052">
    <property type="term" value="P:mitotic spindle organization"/>
    <property type="evidence" value="ECO:0007669"/>
    <property type="project" value="TreeGrafter"/>
</dbReference>
<evidence type="ECO:0000256" key="5">
    <source>
        <dbReference type="ARBA" id="ARBA00022741"/>
    </source>
</evidence>
<evidence type="ECO:0000259" key="11">
    <source>
        <dbReference type="PROSITE" id="PS50011"/>
    </source>
</evidence>
<evidence type="ECO:0000313" key="14">
    <source>
        <dbReference type="Proteomes" id="UP001328107"/>
    </source>
</evidence>
<dbReference type="Pfam" id="PF00069">
    <property type="entry name" value="Pkinase"/>
    <property type="match status" value="1"/>
</dbReference>
<dbReference type="InterPro" id="IPR017441">
    <property type="entry name" value="Protein_kinase_ATP_BS"/>
</dbReference>
<dbReference type="InterPro" id="IPR036947">
    <property type="entry name" value="POLO_box_dom_sf"/>
</dbReference>
<evidence type="ECO:0000256" key="6">
    <source>
        <dbReference type="ARBA" id="ARBA00022777"/>
    </source>
</evidence>
<evidence type="ECO:0000313" key="13">
    <source>
        <dbReference type="EMBL" id="GMR43684.1"/>
    </source>
</evidence>
<dbReference type="GO" id="GO:0004674">
    <property type="term" value="F:protein serine/threonine kinase activity"/>
    <property type="evidence" value="ECO:0007669"/>
    <property type="project" value="UniProtKB-KW"/>
</dbReference>
<keyword evidence="14" id="KW-1185">Reference proteome</keyword>
<comment type="similarity">
    <text evidence="10">Belongs to the protein kinase superfamily. Ser/Thr protein kinase family. CDC5/Polo subfamily.</text>
</comment>
<name>A0AAN5CGU2_9BILA</name>
<dbReference type="PROSITE" id="PS50078">
    <property type="entry name" value="POLO_BOX"/>
    <property type="match status" value="1"/>
</dbReference>
<dbReference type="InterPro" id="IPR011009">
    <property type="entry name" value="Kinase-like_dom_sf"/>
</dbReference>
<feature type="domain" description="POLO box" evidence="12">
    <location>
        <begin position="399"/>
        <end position="464"/>
    </location>
</feature>
<evidence type="ECO:0000256" key="3">
    <source>
        <dbReference type="ARBA" id="ARBA00022679"/>
    </source>
</evidence>
<dbReference type="PROSITE" id="PS00107">
    <property type="entry name" value="PROTEIN_KINASE_ATP"/>
    <property type="match status" value="1"/>
</dbReference>
<keyword evidence="4" id="KW-0677">Repeat</keyword>
<comment type="catalytic activity">
    <reaction evidence="10">
        <text>L-threonyl-[protein] + ATP = O-phospho-L-threonyl-[protein] + ADP + H(+)</text>
        <dbReference type="Rhea" id="RHEA:46608"/>
        <dbReference type="Rhea" id="RHEA-COMP:11060"/>
        <dbReference type="Rhea" id="RHEA-COMP:11605"/>
        <dbReference type="ChEBI" id="CHEBI:15378"/>
        <dbReference type="ChEBI" id="CHEBI:30013"/>
        <dbReference type="ChEBI" id="CHEBI:30616"/>
        <dbReference type="ChEBI" id="CHEBI:61977"/>
        <dbReference type="ChEBI" id="CHEBI:456216"/>
        <dbReference type="EC" id="2.7.11.21"/>
    </reaction>
</comment>
<reference evidence="14" key="1">
    <citation type="submission" date="2022-10" db="EMBL/GenBank/DDBJ databases">
        <title>Genome assembly of Pristionchus species.</title>
        <authorList>
            <person name="Yoshida K."/>
            <person name="Sommer R.J."/>
        </authorList>
    </citation>
    <scope>NUCLEOTIDE SEQUENCE [LARGE SCALE GENOMIC DNA]</scope>
    <source>
        <strain evidence="14">RS5460</strain>
    </source>
</reference>
<evidence type="ECO:0000256" key="4">
    <source>
        <dbReference type="ARBA" id="ARBA00022737"/>
    </source>
</evidence>
<proteinExistence type="inferred from homology"/>
<dbReference type="GO" id="GO:0000922">
    <property type="term" value="C:spindle pole"/>
    <property type="evidence" value="ECO:0007669"/>
    <property type="project" value="TreeGrafter"/>
</dbReference>
<dbReference type="SUPFAM" id="SSF82615">
    <property type="entry name" value="Polo-box domain"/>
    <property type="match status" value="1"/>
</dbReference>
<organism evidence="13 14">
    <name type="scientific">Pristionchus mayeri</name>
    <dbReference type="NCBI Taxonomy" id="1317129"/>
    <lineage>
        <taxon>Eukaryota</taxon>
        <taxon>Metazoa</taxon>
        <taxon>Ecdysozoa</taxon>
        <taxon>Nematoda</taxon>
        <taxon>Chromadorea</taxon>
        <taxon>Rhabditida</taxon>
        <taxon>Rhabditina</taxon>
        <taxon>Diplogasteromorpha</taxon>
        <taxon>Diplogasteroidea</taxon>
        <taxon>Neodiplogasteridae</taxon>
        <taxon>Pristionchus</taxon>
    </lineage>
</organism>
<keyword evidence="3 10" id="KW-0808">Transferase</keyword>
<dbReference type="InterPro" id="IPR000719">
    <property type="entry name" value="Prot_kinase_dom"/>
</dbReference>
<dbReference type="FunFam" id="1.10.510.10:FF:000571">
    <property type="entry name" value="Maternal embryonic leucine zipper kinase"/>
    <property type="match status" value="1"/>
</dbReference>
<dbReference type="InterPro" id="IPR000959">
    <property type="entry name" value="POLO_box_dom"/>
</dbReference>
<feature type="non-terminal residue" evidence="13">
    <location>
        <position position="464"/>
    </location>
</feature>
<evidence type="ECO:0000256" key="9">
    <source>
        <dbReference type="RuleBase" id="RU000304"/>
    </source>
</evidence>
<protein>
    <recommendedName>
        <fullName evidence="10">Serine/threonine-protein kinase PLK</fullName>
        <ecNumber evidence="10">2.7.11.21</ecNumber>
    </recommendedName>
    <alternativeName>
        <fullName evidence="10">Polo-like kinase</fullName>
    </alternativeName>
</protein>
<dbReference type="CDD" id="cd13118">
    <property type="entry name" value="POLO_box_1"/>
    <property type="match status" value="1"/>
</dbReference>
<dbReference type="SMART" id="SM00220">
    <property type="entry name" value="S_TKc"/>
    <property type="match status" value="1"/>
</dbReference>
<dbReference type="GO" id="GO:0000776">
    <property type="term" value="C:kinetochore"/>
    <property type="evidence" value="ECO:0007669"/>
    <property type="project" value="TreeGrafter"/>
</dbReference>
<evidence type="ECO:0000256" key="2">
    <source>
        <dbReference type="ARBA" id="ARBA00022527"/>
    </source>
</evidence>
<dbReference type="GO" id="GO:0005634">
    <property type="term" value="C:nucleus"/>
    <property type="evidence" value="ECO:0007669"/>
    <property type="project" value="TreeGrafter"/>
</dbReference>
<dbReference type="InterPro" id="IPR008271">
    <property type="entry name" value="Ser/Thr_kinase_AS"/>
</dbReference>
<dbReference type="PANTHER" id="PTHR24345">
    <property type="entry name" value="SERINE/THREONINE-PROTEIN KINASE PLK"/>
    <property type="match status" value="1"/>
</dbReference>
<keyword evidence="2 9" id="KW-0723">Serine/threonine-protein kinase</keyword>
<evidence type="ECO:0000256" key="7">
    <source>
        <dbReference type="ARBA" id="ARBA00022840"/>
    </source>
</evidence>
<dbReference type="PROSITE" id="PS50011">
    <property type="entry name" value="PROTEIN_KINASE_DOM"/>
    <property type="match status" value="1"/>
</dbReference>
<dbReference type="GO" id="GO:0005737">
    <property type="term" value="C:cytoplasm"/>
    <property type="evidence" value="ECO:0007669"/>
    <property type="project" value="TreeGrafter"/>
</dbReference>
<dbReference type="Gene3D" id="3.30.1120.30">
    <property type="entry name" value="POLO box domain"/>
    <property type="match status" value="1"/>
</dbReference>
<gene>
    <name evidence="13" type="ORF">PMAYCL1PPCAC_13879</name>
</gene>
<feature type="domain" description="Protein kinase" evidence="11">
    <location>
        <begin position="19"/>
        <end position="271"/>
    </location>
</feature>
<dbReference type="Gene3D" id="1.10.510.10">
    <property type="entry name" value="Transferase(Phosphotransferase) domain 1"/>
    <property type="match status" value="1"/>
</dbReference>
<comment type="cofactor">
    <cofactor evidence="1">
        <name>Mg(2+)</name>
        <dbReference type="ChEBI" id="CHEBI:18420"/>
    </cofactor>
</comment>
<dbReference type="PROSITE" id="PS00108">
    <property type="entry name" value="PROTEIN_KINASE_ST"/>
    <property type="match status" value="1"/>
</dbReference>
<accession>A0AAN5CGU2</accession>
<dbReference type="Pfam" id="PF00659">
    <property type="entry name" value="POLO_box"/>
    <property type="match status" value="1"/>
</dbReference>
<evidence type="ECO:0000256" key="10">
    <source>
        <dbReference type="RuleBase" id="RU361162"/>
    </source>
</evidence>
<evidence type="ECO:0000256" key="8">
    <source>
        <dbReference type="PROSITE-ProRule" id="PRU10141"/>
    </source>
</evidence>
<feature type="non-terminal residue" evidence="13">
    <location>
        <position position="1"/>
    </location>
</feature>
<feature type="binding site" evidence="8">
    <location>
        <position position="48"/>
    </location>
    <ligand>
        <name>ATP</name>
        <dbReference type="ChEBI" id="CHEBI:30616"/>
    </ligand>
</feature>
<keyword evidence="6 10" id="KW-0418">Kinase</keyword>
<comment type="caution">
    <text evidence="13">The sequence shown here is derived from an EMBL/GenBank/DDBJ whole genome shotgun (WGS) entry which is preliminary data.</text>
</comment>
<dbReference type="EMBL" id="BTRK01000003">
    <property type="protein sequence ID" value="GMR43684.1"/>
    <property type="molecule type" value="Genomic_DNA"/>
</dbReference>
<dbReference type="SUPFAM" id="SSF56112">
    <property type="entry name" value="Protein kinase-like (PK-like)"/>
    <property type="match status" value="1"/>
</dbReference>
<keyword evidence="7 8" id="KW-0067">ATP-binding</keyword>
<dbReference type="AlphaFoldDB" id="A0AAN5CGU2"/>
<dbReference type="GO" id="GO:0005813">
    <property type="term" value="C:centrosome"/>
    <property type="evidence" value="ECO:0007669"/>
    <property type="project" value="TreeGrafter"/>
</dbReference>
<dbReference type="Gene3D" id="3.30.200.20">
    <property type="entry name" value="Phosphorylase Kinase, domain 1"/>
    <property type="match status" value="1"/>
</dbReference>
<sequence>PLLKVVPQLVYNADRSKSYSRGGFLGKGGFARCYELTDQHSGAIVAGKIVSKLLLRKDSEKSKMVQEISIHRRLSHSHVVRLIDCFEDVDNVYVILELCKRRSLMELHKRRRGITEPEARYFTSQIADAVEYLHLNKVIHRDLKLGNIFINSEMSLKVGDFGLAATIDHEGERKQTLCGTPNYVAPEVLNKTGHSFEVDIWAIGCIIFTLIVGKPPFETKALQDTYARIRTNTFKIPCWVSSDARTLIAALLAADPNHRPPANKVRSHPFFRGHMPERLPTSCLTMPPKFTVEQAPPGALCSCCEQPASTGTPTRLAAPAAFPLRPVQQARGTPAVAEPLKSWLNRCIHMMKKKHSLSEWCHLTELLAQLTSLLKASDVKRDAVSDDICESPEAMPVYWISKWVVDSQFGIAYTLCDDSVGVLSHDATKLVTDAAAVQLSYMDEADVEEFHTMENYPAKITRKV</sequence>
<evidence type="ECO:0000259" key="12">
    <source>
        <dbReference type="PROSITE" id="PS50078"/>
    </source>
</evidence>
<dbReference type="CDD" id="cd14099">
    <property type="entry name" value="STKc_PLK"/>
    <property type="match status" value="1"/>
</dbReference>
<keyword evidence="5 8" id="KW-0547">Nucleotide-binding</keyword>
<dbReference type="Proteomes" id="UP001328107">
    <property type="component" value="Unassembled WGS sequence"/>
</dbReference>
<evidence type="ECO:0000256" key="1">
    <source>
        <dbReference type="ARBA" id="ARBA00001946"/>
    </source>
</evidence>
<dbReference type="PANTHER" id="PTHR24345:SF93">
    <property type="entry name" value="SERINE_THREONINE-PROTEIN KINASE PLK1"/>
    <property type="match status" value="1"/>
</dbReference>